<accession>A0ABU8GWD8</accession>
<dbReference type="Proteomes" id="UP001365781">
    <property type="component" value="Unassembled WGS sequence"/>
</dbReference>
<keyword evidence="1" id="KW-1133">Transmembrane helix</keyword>
<keyword evidence="1" id="KW-0472">Membrane</keyword>
<comment type="caution">
    <text evidence="2">The sequence shown here is derived from an EMBL/GenBank/DDBJ whole genome shotgun (WGS) entry which is preliminary data.</text>
</comment>
<keyword evidence="3" id="KW-1185">Reference proteome</keyword>
<sequence>QWKLLPVVSAEALGVLLLSTGIGSWTSVVNPMRVVESRKGNGFNSGSSVGAGCLGALLGMGAGILVAIPMIALVVLVAISGH</sequence>
<feature type="non-terminal residue" evidence="2">
    <location>
        <position position="82"/>
    </location>
</feature>
<dbReference type="RefSeq" id="WP_336559339.1">
    <property type="nucleotide sequence ID" value="NZ_JBBAYM010000702.1"/>
</dbReference>
<feature type="non-terminal residue" evidence="2">
    <location>
        <position position="1"/>
    </location>
</feature>
<proteinExistence type="predicted"/>
<organism evidence="2 3">
    <name type="scientific">Streptomyces brasiliscabiei</name>
    <dbReference type="NCBI Taxonomy" id="2736302"/>
    <lineage>
        <taxon>Bacteria</taxon>
        <taxon>Bacillati</taxon>
        <taxon>Actinomycetota</taxon>
        <taxon>Actinomycetes</taxon>
        <taxon>Kitasatosporales</taxon>
        <taxon>Streptomycetaceae</taxon>
        <taxon>Streptomyces</taxon>
    </lineage>
</organism>
<feature type="transmembrane region" description="Helical" evidence="1">
    <location>
        <begin position="12"/>
        <end position="29"/>
    </location>
</feature>
<evidence type="ECO:0000313" key="3">
    <source>
        <dbReference type="Proteomes" id="UP001365781"/>
    </source>
</evidence>
<feature type="transmembrane region" description="Helical" evidence="1">
    <location>
        <begin position="49"/>
        <end position="79"/>
    </location>
</feature>
<reference evidence="2 3" key="1">
    <citation type="submission" date="2024-03" db="EMBL/GenBank/DDBJ databases">
        <title>First Report of Pectobacterium brasiliscabiei causing potato scab in china.</title>
        <authorList>
            <person name="Handique U."/>
        </authorList>
    </citation>
    <scope>NUCLEOTIDE SEQUENCE [LARGE SCALE GENOMIC DNA]</scope>
    <source>
        <strain evidence="2 3">ZRIMU1503</strain>
    </source>
</reference>
<protein>
    <submittedName>
        <fullName evidence="2">Uncharacterized protein</fullName>
    </submittedName>
</protein>
<evidence type="ECO:0000256" key="1">
    <source>
        <dbReference type="SAM" id="Phobius"/>
    </source>
</evidence>
<dbReference type="EMBL" id="JBBAYM010000702">
    <property type="protein sequence ID" value="MEI5617502.1"/>
    <property type="molecule type" value="Genomic_DNA"/>
</dbReference>
<gene>
    <name evidence="2" type="ORF">WB403_51305</name>
</gene>
<keyword evidence="1" id="KW-0812">Transmembrane</keyword>
<name>A0ABU8GWD8_9ACTN</name>
<evidence type="ECO:0000313" key="2">
    <source>
        <dbReference type="EMBL" id="MEI5617502.1"/>
    </source>
</evidence>